<dbReference type="Pfam" id="PF10856">
    <property type="entry name" value="DUF2678"/>
    <property type="match status" value="1"/>
</dbReference>
<evidence type="ECO:0000256" key="1">
    <source>
        <dbReference type="SAM" id="Phobius"/>
    </source>
</evidence>
<dbReference type="EMBL" id="MRZV01001060">
    <property type="protein sequence ID" value="PIK41020.1"/>
    <property type="molecule type" value="Genomic_DNA"/>
</dbReference>
<sequence length="116" mass="12973">MESRLYDGADVQTPLFGEQQPRDRVINGVISVLAILIVTSTLLSAIFTRSPSIVLNIALAAVVLMVCAGNITLVYWYRQGDIDPKFRRLIYFNALTIILLSICANFYIFKDNCQGK</sequence>
<feature type="transmembrane region" description="Helical" evidence="1">
    <location>
        <begin position="53"/>
        <end position="77"/>
    </location>
</feature>
<dbReference type="PANTHER" id="PTHR28603:SF1">
    <property type="entry name" value="TRANSMEMBRANE PROTEIN 243"/>
    <property type="match status" value="1"/>
</dbReference>
<keyword evidence="1" id="KW-0472">Membrane</keyword>
<dbReference type="InterPro" id="IPR022564">
    <property type="entry name" value="DUF2678"/>
</dbReference>
<protein>
    <submittedName>
        <fullName evidence="2">Putative transmembrane protein</fullName>
    </submittedName>
</protein>
<keyword evidence="1 2" id="KW-0812">Transmembrane</keyword>
<gene>
    <name evidence="2" type="ORF">BSL78_22124</name>
</gene>
<name>A0A2G8JZ50_STIJA</name>
<evidence type="ECO:0000313" key="2">
    <source>
        <dbReference type="EMBL" id="PIK41020.1"/>
    </source>
</evidence>
<comment type="caution">
    <text evidence="2">The sequence shown here is derived from an EMBL/GenBank/DDBJ whole genome shotgun (WGS) entry which is preliminary data.</text>
</comment>
<keyword evidence="1" id="KW-1133">Transmembrane helix</keyword>
<dbReference type="OrthoDB" id="17800at2759"/>
<dbReference type="AlphaFoldDB" id="A0A2G8JZ50"/>
<keyword evidence="3" id="KW-1185">Reference proteome</keyword>
<dbReference type="Proteomes" id="UP000230750">
    <property type="component" value="Unassembled WGS sequence"/>
</dbReference>
<feature type="transmembrane region" description="Helical" evidence="1">
    <location>
        <begin position="25"/>
        <end position="47"/>
    </location>
</feature>
<reference evidence="2 3" key="1">
    <citation type="journal article" date="2017" name="PLoS Biol.">
        <title>The sea cucumber genome provides insights into morphological evolution and visceral regeneration.</title>
        <authorList>
            <person name="Zhang X."/>
            <person name="Sun L."/>
            <person name="Yuan J."/>
            <person name="Sun Y."/>
            <person name="Gao Y."/>
            <person name="Zhang L."/>
            <person name="Li S."/>
            <person name="Dai H."/>
            <person name="Hamel J.F."/>
            <person name="Liu C."/>
            <person name="Yu Y."/>
            <person name="Liu S."/>
            <person name="Lin W."/>
            <person name="Guo K."/>
            <person name="Jin S."/>
            <person name="Xu P."/>
            <person name="Storey K.B."/>
            <person name="Huan P."/>
            <person name="Zhang T."/>
            <person name="Zhou Y."/>
            <person name="Zhang J."/>
            <person name="Lin C."/>
            <person name="Li X."/>
            <person name="Xing L."/>
            <person name="Huo D."/>
            <person name="Sun M."/>
            <person name="Wang L."/>
            <person name="Mercier A."/>
            <person name="Li F."/>
            <person name="Yang H."/>
            <person name="Xiang J."/>
        </authorList>
    </citation>
    <scope>NUCLEOTIDE SEQUENCE [LARGE SCALE GENOMIC DNA]</scope>
    <source>
        <strain evidence="2">Shaxun</strain>
        <tissue evidence="2">Muscle</tissue>
    </source>
</reference>
<evidence type="ECO:0000313" key="3">
    <source>
        <dbReference type="Proteomes" id="UP000230750"/>
    </source>
</evidence>
<proteinExistence type="predicted"/>
<dbReference type="PANTHER" id="PTHR28603">
    <property type="entry name" value="TRANSMEMBRANE PROTEIN 243"/>
    <property type="match status" value="1"/>
</dbReference>
<organism evidence="2 3">
    <name type="scientific">Stichopus japonicus</name>
    <name type="common">Sea cucumber</name>
    <dbReference type="NCBI Taxonomy" id="307972"/>
    <lineage>
        <taxon>Eukaryota</taxon>
        <taxon>Metazoa</taxon>
        <taxon>Echinodermata</taxon>
        <taxon>Eleutherozoa</taxon>
        <taxon>Echinozoa</taxon>
        <taxon>Holothuroidea</taxon>
        <taxon>Aspidochirotacea</taxon>
        <taxon>Aspidochirotida</taxon>
        <taxon>Stichopodidae</taxon>
        <taxon>Apostichopus</taxon>
    </lineage>
</organism>
<feature type="transmembrane region" description="Helical" evidence="1">
    <location>
        <begin position="89"/>
        <end position="109"/>
    </location>
</feature>
<accession>A0A2G8JZ50</accession>